<sequence length="219" mass="23932">MKQVGPRPLSIVGHNVYGENPPSKPPNAPSVPLDHNVVDAHIQSDHDAQIQSDHVTQIQSKHAAQAHNTLSALTRSRAVLRHRELCLLHSGLDLSAAVTHAHRELNIGACAPFPPSPLLARLRTVVVNAKSKVKRNRLGRLEAKFSKAVQRLKAACAEREKVDSKIKGLAARMENLLTDGEIQVVEGCLLEKEFEFVEMGVHAPYSRLGLTAQGGWLES</sequence>
<feature type="region of interest" description="Disordered" evidence="1">
    <location>
        <begin position="1"/>
        <end position="34"/>
    </location>
</feature>
<name>A0A6A6XQD9_9PLEO</name>
<accession>A0A6A6XQD9</accession>
<keyword evidence="3" id="KW-1185">Reference proteome</keyword>
<evidence type="ECO:0000256" key="1">
    <source>
        <dbReference type="SAM" id="MobiDB-lite"/>
    </source>
</evidence>
<dbReference type="AlphaFoldDB" id="A0A6A6XQD9"/>
<proteinExistence type="predicted"/>
<protein>
    <submittedName>
        <fullName evidence="2">Uncharacterized protein</fullName>
    </submittedName>
</protein>
<dbReference type="Proteomes" id="UP000799757">
    <property type="component" value="Unassembled WGS sequence"/>
</dbReference>
<evidence type="ECO:0000313" key="3">
    <source>
        <dbReference type="Proteomes" id="UP000799757"/>
    </source>
</evidence>
<gene>
    <name evidence="2" type="ORF">K505DRAFT_321902</name>
</gene>
<dbReference type="EMBL" id="MU001785">
    <property type="protein sequence ID" value="KAF2798363.1"/>
    <property type="molecule type" value="Genomic_DNA"/>
</dbReference>
<evidence type="ECO:0000313" key="2">
    <source>
        <dbReference type="EMBL" id="KAF2798363.1"/>
    </source>
</evidence>
<organism evidence="2 3">
    <name type="scientific">Melanomma pulvis-pyrius CBS 109.77</name>
    <dbReference type="NCBI Taxonomy" id="1314802"/>
    <lineage>
        <taxon>Eukaryota</taxon>
        <taxon>Fungi</taxon>
        <taxon>Dikarya</taxon>
        <taxon>Ascomycota</taxon>
        <taxon>Pezizomycotina</taxon>
        <taxon>Dothideomycetes</taxon>
        <taxon>Pleosporomycetidae</taxon>
        <taxon>Pleosporales</taxon>
        <taxon>Melanommataceae</taxon>
        <taxon>Melanomma</taxon>
    </lineage>
</organism>
<reference evidence="2" key="1">
    <citation type="journal article" date="2020" name="Stud. Mycol.">
        <title>101 Dothideomycetes genomes: a test case for predicting lifestyles and emergence of pathogens.</title>
        <authorList>
            <person name="Haridas S."/>
            <person name="Albert R."/>
            <person name="Binder M."/>
            <person name="Bloem J."/>
            <person name="Labutti K."/>
            <person name="Salamov A."/>
            <person name="Andreopoulos B."/>
            <person name="Baker S."/>
            <person name="Barry K."/>
            <person name="Bills G."/>
            <person name="Bluhm B."/>
            <person name="Cannon C."/>
            <person name="Castanera R."/>
            <person name="Culley D."/>
            <person name="Daum C."/>
            <person name="Ezra D."/>
            <person name="Gonzalez J."/>
            <person name="Henrissat B."/>
            <person name="Kuo A."/>
            <person name="Liang C."/>
            <person name="Lipzen A."/>
            <person name="Lutzoni F."/>
            <person name="Magnuson J."/>
            <person name="Mondo S."/>
            <person name="Nolan M."/>
            <person name="Ohm R."/>
            <person name="Pangilinan J."/>
            <person name="Park H.-J."/>
            <person name="Ramirez L."/>
            <person name="Alfaro M."/>
            <person name="Sun H."/>
            <person name="Tritt A."/>
            <person name="Yoshinaga Y."/>
            <person name="Zwiers L.-H."/>
            <person name="Turgeon B."/>
            <person name="Goodwin S."/>
            <person name="Spatafora J."/>
            <person name="Crous P."/>
            <person name="Grigoriev I."/>
        </authorList>
    </citation>
    <scope>NUCLEOTIDE SEQUENCE</scope>
    <source>
        <strain evidence="2">CBS 109.77</strain>
    </source>
</reference>